<dbReference type="EC" id="3.5.1.28" evidence="3"/>
<dbReference type="EMBL" id="QGGG01000007">
    <property type="protein sequence ID" value="PWJ83923.1"/>
    <property type="molecule type" value="Genomic_DNA"/>
</dbReference>
<dbReference type="PANTHER" id="PTHR30417">
    <property type="entry name" value="N-ACETYLMURAMOYL-L-ALANINE AMIDASE AMID"/>
    <property type="match status" value="1"/>
</dbReference>
<sequence>MSGFLPDHPGADVRVSPNFTPRRGTDRPDMVILHYTGMPTGDGAEAWLCDPVSEVSSHYLVHEDGRIVQMVRERDRAWHAGRSSWQGNTDVNSWSVGIEIVNPGHELGYPAFPKCQIAAVIELCRGIIERHGMTPERILAHSDVAPGRKVDPGEKFPWAILARAGIGHFVSPANVRSGAAFGRGDAGAGVEELQSMLAIYGYGVEITGSFDAETEIVVAAFQRHFRPRRVDGIADPATVETLRRLLWALPERFA</sequence>
<gene>
    <name evidence="8" type="ORF">C7441_10782</name>
</gene>
<dbReference type="PANTHER" id="PTHR30417:SF1">
    <property type="entry name" value="N-ACETYLMURAMOYL-L-ALANINE AMIDASE AMID"/>
    <property type="match status" value="1"/>
</dbReference>
<dbReference type="GO" id="GO:0009254">
    <property type="term" value="P:peptidoglycan turnover"/>
    <property type="evidence" value="ECO:0007669"/>
    <property type="project" value="TreeGrafter"/>
</dbReference>
<evidence type="ECO:0000256" key="2">
    <source>
        <dbReference type="ARBA" id="ARBA00007553"/>
    </source>
</evidence>
<dbReference type="GO" id="GO:0019867">
    <property type="term" value="C:outer membrane"/>
    <property type="evidence" value="ECO:0007669"/>
    <property type="project" value="TreeGrafter"/>
</dbReference>
<keyword evidence="9" id="KW-1185">Reference proteome</keyword>
<dbReference type="Gene3D" id="1.10.101.10">
    <property type="entry name" value="PGBD-like superfamily/PGBD"/>
    <property type="match status" value="1"/>
</dbReference>
<dbReference type="InterPro" id="IPR036366">
    <property type="entry name" value="PGBDSf"/>
</dbReference>
<feature type="region of interest" description="Disordered" evidence="6">
    <location>
        <begin position="1"/>
        <end position="26"/>
    </location>
</feature>
<name>A0A316C3T3_PSESE</name>
<evidence type="ECO:0000313" key="8">
    <source>
        <dbReference type="EMBL" id="PWJ83923.1"/>
    </source>
</evidence>
<comment type="caution">
    <text evidence="8">The sequence shown here is derived from an EMBL/GenBank/DDBJ whole genome shotgun (WGS) entry which is preliminary data.</text>
</comment>
<dbReference type="STRING" id="1192868.GCA_000304395_01852"/>
<dbReference type="SMART" id="SM00644">
    <property type="entry name" value="Ami_2"/>
    <property type="match status" value="1"/>
</dbReference>
<dbReference type="RefSeq" id="WP_109612976.1">
    <property type="nucleotide sequence ID" value="NZ_QGGG01000007.1"/>
</dbReference>
<dbReference type="GO" id="GO:0071555">
    <property type="term" value="P:cell wall organization"/>
    <property type="evidence" value="ECO:0007669"/>
    <property type="project" value="UniProtKB-KW"/>
</dbReference>
<dbReference type="CDD" id="cd06583">
    <property type="entry name" value="PGRP"/>
    <property type="match status" value="1"/>
</dbReference>
<protein>
    <recommendedName>
        <fullName evidence="3">N-acetylmuramoyl-L-alanine amidase</fullName>
        <ecNumber evidence="3">3.5.1.28</ecNumber>
    </recommendedName>
</protein>
<dbReference type="InterPro" id="IPR051206">
    <property type="entry name" value="NAMLAA_amidase_2"/>
</dbReference>
<keyword evidence="4" id="KW-0378">Hydrolase</keyword>
<keyword evidence="5" id="KW-0961">Cell wall biogenesis/degradation</keyword>
<evidence type="ECO:0000259" key="7">
    <source>
        <dbReference type="SMART" id="SM00644"/>
    </source>
</evidence>
<dbReference type="OrthoDB" id="9794842at2"/>
<evidence type="ECO:0000256" key="1">
    <source>
        <dbReference type="ARBA" id="ARBA00001561"/>
    </source>
</evidence>
<evidence type="ECO:0000256" key="6">
    <source>
        <dbReference type="SAM" id="MobiDB-lite"/>
    </source>
</evidence>
<dbReference type="SUPFAM" id="SSF55846">
    <property type="entry name" value="N-acetylmuramoyl-L-alanine amidase-like"/>
    <property type="match status" value="1"/>
</dbReference>
<dbReference type="InterPro" id="IPR036365">
    <property type="entry name" value="PGBD-like_sf"/>
</dbReference>
<evidence type="ECO:0000313" key="9">
    <source>
        <dbReference type="Proteomes" id="UP000245396"/>
    </source>
</evidence>
<feature type="domain" description="N-acetylmuramoyl-L-alanine amidase" evidence="7">
    <location>
        <begin position="16"/>
        <end position="153"/>
    </location>
</feature>
<dbReference type="Pfam" id="PF01471">
    <property type="entry name" value="PG_binding_1"/>
    <property type="match status" value="1"/>
</dbReference>
<dbReference type="Pfam" id="PF01510">
    <property type="entry name" value="Amidase_2"/>
    <property type="match status" value="1"/>
</dbReference>
<evidence type="ECO:0000256" key="5">
    <source>
        <dbReference type="ARBA" id="ARBA00023316"/>
    </source>
</evidence>
<dbReference type="GO" id="GO:0008745">
    <property type="term" value="F:N-acetylmuramoyl-L-alanine amidase activity"/>
    <property type="evidence" value="ECO:0007669"/>
    <property type="project" value="UniProtKB-EC"/>
</dbReference>
<reference evidence="8 9" key="1">
    <citation type="submission" date="2018-05" db="EMBL/GenBank/DDBJ databases">
        <title>Genomic Encyclopedia of Type Strains, Phase IV (KMG-IV): sequencing the most valuable type-strain genomes for metagenomic binning, comparative biology and taxonomic classification.</title>
        <authorList>
            <person name="Goeker M."/>
        </authorList>
    </citation>
    <scope>NUCLEOTIDE SEQUENCE [LARGE SCALE GENOMIC DNA]</scope>
    <source>
        <strain evidence="8 9">DSM 6986</strain>
    </source>
</reference>
<dbReference type="InterPro" id="IPR036505">
    <property type="entry name" value="Amidase/PGRP_sf"/>
</dbReference>
<dbReference type="InterPro" id="IPR002502">
    <property type="entry name" value="Amidase_domain"/>
</dbReference>
<dbReference type="SUPFAM" id="SSF47090">
    <property type="entry name" value="PGBD-like"/>
    <property type="match status" value="1"/>
</dbReference>
<proteinExistence type="inferred from homology"/>
<dbReference type="InterPro" id="IPR002477">
    <property type="entry name" value="Peptidoglycan-bd-like"/>
</dbReference>
<evidence type="ECO:0000256" key="4">
    <source>
        <dbReference type="ARBA" id="ARBA00022801"/>
    </source>
</evidence>
<comment type="similarity">
    <text evidence="2">Belongs to the N-acetylmuramoyl-L-alanine amidase 2 family.</text>
</comment>
<comment type="catalytic activity">
    <reaction evidence="1">
        <text>Hydrolyzes the link between N-acetylmuramoyl residues and L-amino acid residues in certain cell-wall glycopeptides.</text>
        <dbReference type="EC" id="3.5.1.28"/>
    </reaction>
</comment>
<evidence type="ECO:0000256" key="3">
    <source>
        <dbReference type="ARBA" id="ARBA00011901"/>
    </source>
</evidence>
<dbReference type="Gene3D" id="3.40.80.10">
    <property type="entry name" value="Peptidoglycan recognition protein-like"/>
    <property type="match status" value="1"/>
</dbReference>
<organism evidence="8 9">
    <name type="scientific">Pseudaminobacter salicylatoxidans</name>
    <dbReference type="NCBI Taxonomy" id="93369"/>
    <lineage>
        <taxon>Bacteria</taxon>
        <taxon>Pseudomonadati</taxon>
        <taxon>Pseudomonadota</taxon>
        <taxon>Alphaproteobacteria</taxon>
        <taxon>Hyphomicrobiales</taxon>
        <taxon>Phyllobacteriaceae</taxon>
        <taxon>Pseudaminobacter</taxon>
    </lineage>
</organism>
<accession>A0A316C3T3</accession>
<dbReference type="Proteomes" id="UP000245396">
    <property type="component" value="Unassembled WGS sequence"/>
</dbReference>
<dbReference type="GO" id="GO:0009253">
    <property type="term" value="P:peptidoglycan catabolic process"/>
    <property type="evidence" value="ECO:0007669"/>
    <property type="project" value="InterPro"/>
</dbReference>
<dbReference type="AlphaFoldDB" id="A0A316C3T3"/>